<feature type="domain" description="Effector-associated" evidence="2">
    <location>
        <begin position="285"/>
        <end position="363"/>
    </location>
</feature>
<dbReference type="Proteomes" id="UP001499984">
    <property type="component" value="Unassembled WGS sequence"/>
</dbReference>
<sequence length="371" mass="39753">MGERGRGLEAARVAEILVECSGGASGRRGSGYRVGPVCVLTAAHVLAGEVTSVRVRFDADRPGEWSTACRVVLLDESADVALLELMDVPPDRGSAPPPPYAAVPDTDVVLPFSAVGFPRFKLRKDDMRLVDDGSPRQYRDSCHVSGTLSVLSNRREGTLELAVVAPPADVEPGRSPWEGMSGAVVWSGGAVIGMVSVHHRADGLGTLAARRVERWYDTLSPADLEQFRRRAGLPPRAGLPLAVDRAGRRKSGMSSDVGDDASAPRPVPFSGLPTDPALHEIADLVDALTALESLRSGSGLSLVLDLISDRIAANSPRDPRLRMDLYGIVRTCLRYPGTLEEFLQAVRVVEGETVDMERVDQVAARLAMRHG</sequence>
<dbReference type="Pfam" id="PF19956">
    <property type="entry name" value="EAD2"/>
    <property type="match status" value="1"/>
</dbReference>
<dbReference type="InterPro" id="IPR045431">
    <property type="entry name" value="EAD2"/>
</dbReference>
<feature type="region of interest" description="Disordered" evidence="1">
    <location>
        <begin position="238"/>
        <end position="265"/>
    </location>
</feature>
<proteinExistence type="predicted"/>
<accession>A0ABP7V251</accession>
<gene>
    <name evidence="3" type="ORF">GCM10022233_33010</name>
</gene>
<comment type="caution">
    <text evidence="3">The sequence shown here is derived from an EMBL/GenBank/DDBJ whole genome shotgun (WGS) entry which is preliminary data.</text>
</comment>
<protein>
    <recommendedName>
        <fullName evidence="2">Effector-associated domain-containing protein</fullName>
    </recommendedName>
</protein>
<dbReference type="Pfam" id="PF13365">
    <property type="entry name" value="Trypsin_2"/>
    <property type="match status" value="1"/>
</dbReference>
<evidence type="ECO:0000313" key="4">
    <source>
        <dbReference type="Proteomes" id="UP001499984"/>
    </source>
</evidence>
<dbReference type="SUPFAM" id="SSF50494">
    <property type="entry name" value="Trypsin-like serine proteases"/>
    <property type="match status" value="1"/>
</dbReference>
<organism evidence="3 4">
    <name type="scientific">Streptomyces shaanxiensis</name>
    <dbReference type="NCBI Taxonomy" id="653357"/>
    <lineage>
        <taxon>Bacteria</taxon>
        <taxon>Bacillati</taxon>
        <taxon>Actinomycetota</taxon>
        <taxon>Actinomycetes</taxon>
        <taxon>Kitasatosporales</taxon>
        <taxon>Streptomycetaceae</taxon>
        <taxon>Streptomyces</taxon>
    </lineage>
</organism>
<evidence type="ECO:0000313" key="3">
    <source>
        <dbReference type="EMBL" id="GAA4057895.1"/>
    </source>
</evidence>
<evidence type="ECO:0000256" key="1">
    <source>
        <dbReference type="SAM" id="MobiDB-lite"/>
    </source>
</evidence>
<dbReference type="RefSeq" id="WP_345013245.1">
    <property type="nucleotide sequence ID" value="NZ_BAAAZY010000010.1"/>
</dbReference>
<dbReference type="EMBL" id="BAAAZY010000010">
    <property type="protein sequence ID" value="GAA4057895.1"/>
    <property type="molecule type" value="Genomic_DNA"/>
</dbReference>
<dbReference type="Gene3D" id="2.40.10.10">
    <property type="entry name" value="Trypsin-like serine proteases"/>
    <property type="match status" value="1"/>
</dbReference>
<name>A0ABP7V251_9ACTN</name>
<reference evidence="4" key="1">
    <citation type="journal article" date="2019" name="Int. J. Syst. Evol. Microbiol.">
        <title>The Global Catalogue of Microorganisms (GCM) 10K type strain sequencing project: providing services to taxonomists for standard genome sequencing and annotation.</title>
        <authorList>
            <consortium name="The Broad Institute Genomics Platform"/>
            <consortium name="The Broad Institute Genome Sequencing Center for Infectious Disease"/>
            <person name="Wu L."/>
            <person name="Ma J."/>
        </authorList>
    </citation>
    <scope>NUCLEOTIDE SEQUENCE [LARGE SCALE GENOMIC DNA]</scope>
    <source>
        <strain evidence="4">JCM 16925</strain>
    </source>
</reference>
<dbReference type="InterPro" id="IPR043504">
    <property type="entry name" value="Peptidase_S1_PA_chymotrypsin"/>
</dbReference>
<evidence type="ECO:0000259" key="2">
    <source>
        <dbReference type="Pfam" id="PF19956"/>
    </source>
</evidence>
<keyword evidence="4" id="KW-1185">Reference proteome</keyword>
<dbReference type="InterPro" id="IPR009003">
    <property type="entry name" value="Peptidase_S1_PA"/>
</dbReference>